<dbReference type="HOGENOM" id="CLU_2498165_0_0_1"/>
<evidence type="ECO:0000313" key="3">
    <source>
        <dbReference type="Proteomes" id="UP000029867"/>
    </source>
</evidence>
<gene>
    <name evidence="2" type="ORF">JL09_g6011</name>
</gene>
<sequence length="86" mass="9448">MVVPKSANKNQKAIRMTSGKRPPQIAPRKLKTSPDAHISKKKGEMPSTVLRRHCSTSCGTIKMSQHAKEMDPKTDESCSRSGEGEI</sequence>
<proteinExistence type="predicted"/>
<protein>
    <submittedName>
        <fullName evidence="2">Uncharacterized protein</fullName>
    </submittedName>
</protein>
<feature type="region of interest" description="Disordered" evidence="1">
    <location>
        <begin position="63"/>
        <end position="86"/>
    </location>
</feature>
<feature type="compositionally biased region" description="Basic and acidic residues" evidence="1">
    <location>
        <begin position="32"/>
        <end position="44"/>
    </location>
</feature>
<name>A0A099NQN6_PICKU</name>
<evidence type="ECO:0000256" key="1">
    <source>
        <dbReference type="SAM" id="MobiDB-lite"/>
    </source>
</evidence>
<dbReference type="Proteomes" id="UP000029867">
    <property type="component" value="Unassembled WGS sequence"/>
</dbReference>
<feature type="compositionally biased region" description="Basic and acidic residues" evidence="1">
    <location>
        <begin position="66"/>
        <end position="78"/>
    </location>
</feature>
<evidence type="ECO:0000313" key="2">
    <source>
        <dbReference type="EMBL" id="KGK34840.1"/>
    </source>
</evidence>
<comment type="caution">
    <text evidence="2">The sequence shown here is derived from an EMBL/GenBank/DDBJ whole genome shotgun (WGS) entry which is preliminary data.</text>
</comment>
<accession>A0A099NQN6</accession>
<dbReference type="AlphaFoldDB" id="A0A099NQN6"/>
<dbReference type="EMBL" id="JQFK01001231">
    <property type="protein sequence ID" value="KGK34840.1"/>
    <property type="molecule type" value="Genomic_DNA"/>
</dbReference>
<feature type="region of interest" description="Disordered" evidence="1">
    <location>
        <begin position="1"/>
        <end position="46"/>
    </location>
</feature>
<reference evidence="3" key="1">
    <citation type="journal article" date="2014" name="Microb. Cell Fact.">
        <title>Exploiting Issatchenkia orientalis SD108 for succinic acid production.</title>
        <authorList>
            <person name="Xiao H."/>
            <person name="Shao Z."/>
            <person name="Jiang Y."/>
            <person name="Dole S."/>
            <person name="Zhao H."/>
        </authorList>
    </citation>
    <scope>NUCLEOTIDE SEQUENCE [LARGE SCALE GENOMIC DNA]</scope>
    <source>
        <strain evidence="3">SD108</strain>
    </source>
</reference>
<organism evidence="2 3">
    <name type="scientific">Pichia kudriavzevii</name>
    <name type="common">Yeast</name>
    <name type="synonym">Issatchenkia orientalis</name>
    <dbReference type="NCBI Taxonomy" id="4909"/>
    <lineage>
        <taxon>Eukaryota</taxon>
        <taxon>Fungi</taxon>
        <taxon>Dikarya</taxon>
        <taxon>Ascomycota</taxon>
        <taxon>Saccharomycotina</taxon>
        <taxon>Pichiomycetes</taxon>
        <taxon>Pichiales</taxon>
        <taxon>Pichiaceae</taxon>
        <taxon>Pichia</taxon>
    </lineage>
</organism>